<evidence type="ECO:0000313" key="5">
    <source>
        <dbReference type="Proteomes" id="UP001642484"/>
    </source>
</evidence>
<comment type="caution">
    <text evidence="4">The sequence shown here is derived from an EMBL/GenBank/DDBJ whole genome shotgun (WGS) entry which is preliminary data.</text>
</comment>
<keyword evidence="2" id="KW-1133">Transmembrane helix</keyword>
<dbReference type="Proteomes" id="UP001642484">
    <property type="component" value="Unassembled WGS sequence"/>
</dbReference>
<evidence type="ECO:0000256" key="1">
    <source>
        <dbReference type="SAM" id="MobiDB-lite"/>
    </source>
</evidence>
<feature type="transmembrane region" description="Helical" evidence="2">
    <location>
        <begin position="988"/>
        <end position="1010"/>
    </location>
</feature>
<dbReference type="PANTHER" id="PTHR11319">
    <property type="entry name" value="G PROTEIN-COUPLED RECEPTOR-RELATED"/>
    <property type="match status" value="1"/>
</dbReference>
<dbReference type="SUPFAM" id="SSF57184">
    <property type="entry name" value="Growth factor receptor domain"/>
    <property type="match status" value="1"/>
</dbReference>
<feature type="transmembrane region" description="Helical" evidence="2">
    <location>
        <begin position="1324"/>
        <end position="1341"/>
    </location>
</feature>
<name>A0ABP0SLC3_9DINO</name>
<feature type="chain" id="PRO_5046413655" description="Tyrosine-protein kinase ephrin type A/B receptor-like domain-containing protein" evidence="3">
    <location>
        <begin position="19"/>
        <end position="1737"/>
    </location>
</feature>
<sequence>MKLLTALLLGACFWRVLSADAQQRVPFEAQCFFEGEAGSIDRSDTTISLLHQDWSSHELVTYVAAFILKEWLGYNVELVRLKEMANSEEYRRRLETMREGVWDADLESWLLIMERQHREDMLTVVEPLQPIGYSGRSGLYVMPQVLEQDKFADWWKFYLQPGHARSLGFRGLNQTRLRKDLEEKFPVCQQEEYPWCGASGGSFEGFWVPEHCVENISSCVLVEMGEPSWDQGYFEQVVQNLKLPMVFAYLGSDVLSRRRAELEDAPENVVFYSWSSNWGSEFYGGQRISFPDPSAVSVVEGYEQNPDGPVAVDYPDVNLVKLIAKTLFNRAPEAYWMLSRLSVSRQGLLELLGEVPALTQEERMRSACEFLKSSRARIADLAPPCATNSNSDTVFDGTTGLCSQPASIQKTRCFDEPPIMDNSKLVIRLGQRDWLSHDLMRVIAGILLSERLGYSVRFEDISSIPAKEWATILEGNQMDAEMESWQVDIFDPAIKLYLDGSGVIHSPKEIGWTGREGLFFIPDLVENVSYADFYKFYEGPDARMNGFKVFNATEVDEIRDEHMFCPVGSQNPWCQGEFSSNWWPHNCQGAPCIEASMGSPLWAQGTFEQLASNNNLSIAFAYYGGKQRSVVESLAGRKIPSIFYGYTPSEFASAYDLKHGRGRISFPDFFQGCTTLSDRSPNGPRNCDLPPTVIWKLRRKDLAVRAPEAAYMLDYLQVSQEQVEALLSMHKSGRGNFTTEEAACWFVKTQKEAVDLALPECIANPIANPKIGDIVWSAAELSCVKLSCPRNATLIYDGSSGFARCRVCSTDNAGTVPAADQMSCTPCPAGTQPDALGENCQACPPGRYAQEAATPSCQACPMGRYNPLPRQSRCAVCPRGAICTGGYNGTAATSFYADAGFYLLGEQVDVVGHFQTKMLTCADCWDSEEPFLSFGPFQCPVASACRGNNTCLMDEGQEAMEGPLCGSCTVGFQRTGPEEPCSRCPPDWLTLLVIVIVSLGGMLGLCVLSWSQDVSHGNLRGVYSIVLKILCNFFVQLKAVGQVTDLNGVIKDLGEDGITRAILTSPIALSLGIGDVLENPSTSIFSLECLMMSGGTSVSQSLYLKVLGALLFLPACLLLTFLVVAAFTVLWAVCHRRPKRPRERSLKLRILLSFSSIGVLQLYFLQPMVTSQLLSVYNCQSTDEGGGLLDTPRWSLDMSVDCSSAVHQRWQLVTAVGLLLWSFGIPFLLYLIPKLILKWTSYTLQSREMWNVFGFLYDGFEPDFWYYESWMMLRKTYILIAANIFWLSPETRTVVLLTLVIYFRYMHLRDLPYDNRAYMGVDKLQFQSLATFTWILLGRLFRTTLQATDNAIPEEYSPIFYLPAAINFLILVGRATYLVIRDLIWPLQSPPTLLPQWLRNRLDHRVTFSFIPPAVVESDQRHHFLSVEHGSLSGQHMKELAEDWSLTTCAALPNQEREILKTILTETAEVLLRRHEIVHGEGAQVIYLPTFLLQMERVIVAAMCYAVKSRIINEEVVLNRDTWGKWMYGLWEDSISYLKLVVVGRESDDHNNIMRQRSSRSWEDQECDHLREAQHLVRRPVSTEEIQIALYSLWPDLTDPSINKKHSEKNHLRELVHAHRGIVDMHGEVSHIFDSDGHANSILRRRNRTVRSDDSVSVTSGCASDATQTNEFDFAEESDGFFQREVAHNLQLPVQHRHHPSKHLPPLVETSEDSRSRDVIVDMMLNRSAADGFKLQL</sequence>
<feature type="region of interest" description="Disordered" evidence="1">
    <location>
        <begin position="1694"/>
        <end position="1715"/>
    </location>
</feature>
<reference evidence="4 5" key="1">
    <citation type="submission" date="2024-02" db="EMBL/GenBank/DDBJ databases">
        <authorList>
            <person name="Chen Y."/>
            <person name="Shah S."/>
            <person name="Dougan E. K."/>
            <person name="Thang M."/>
            <person name="Chan C."/>
        </authorList>
    </citation>
    <scope>NUCLEOTIDE SEQUENCE [LARGE SCALE GENOMIC DNA]</scope>
</reference>
<feature type="transmembrane region" description="Helical" evidence="2">
    <location>
        <begin position="1146"/>
        <end position="1165"/>
    </location>
</feature>
<evidence type="ECO:0000256" key="2">
    <source>
        <dbReference type="SAM" id="Phobius"/>
    </source>
</evidence>
<keyword evidence="3" id="KW-0732">Signal</keyword>
<keyword evidence="5" id="KW-1185">Reference proteome</keyword>
<accession>A0ABP0SLC3</accession>
<dbReference type="SUPFAM" id="SSF53850">
    <property type="entry name" value="Periplasmic binding protein-like II"/>
    <property type="match status" value="1"/>
</dbReference>
<evidence type="ECO:0008006" key="6">
    <source>
        <dbReference type="Google" id="ProtNLM"/>
    </source>
</evidence>
<dbReference type="Gene3D" id="2.10.50.10">
    <property type="entry name" value="Tumor Necrosis Factor Receptor, subunit A, domain 2"/>
    <property type="match status" value="1"/>
</dbReference>
<proteinExistence type="predicted"/>
<protein>
    <recommendedName>
        <fullName evidence="6">Tyrosine-protein kinase ephrin type A/B receptor-like domain-containing protein</fullName>
    </recommendedName>
</protein>
<dbReference type="EMBL" id="CAXAMN010027805">
    <property type="protein sequence ID" value="CAK9113010.1"/>
    <property type="molecule type" value="Genomic_DNA"/>
</dbReference>
<dbReference type="PANTHER" id="PTHR11319:SF35">
    <property type="entry name" value="OUTER MEMBRANE PROTEIN PMPC-RELATED"/>
    <property type="match status" value="1"/>
</dbReference>
<feature type="transmembrane region" description="Helical" evidence="2">
    <location>
        <begin position="1022"/>
        <end position="1041"/>
    </location>
</feature>
<keyword evidence="2" id="KW-0812">Transmembrane</keyword>
<feature type="transmembrane region" description="Helical" evidence="2">
    <location>
        <begin position="1210"/>
        <end position="1232"/>
    </location>
</feature>
<feature type="transmembrane region" description="Helical" evidence="2">
    <location>
        <begin position="1277"/>
        <end position="1303"/>
    </location>
</feature>
<gene>
    <name evidence="4" type="ORF">CCMP2556_LOCUS52331</name>
</gene>
<feature type="transmembrane region" description="Helical" evidence="2">
    <location>
        <begin position="1361"/>
        <end position="1380"/>
    </location>
</feature>
<evidence type="ECO:0000313" key="4">
    <source>
        <dbReference type="EMBL" id="CAK9113010.1"/>
    </source>
</evidence>
<dbReference type="InterPro" id="IPR009030">
    <property type="entry name" value="Growth_fac_rcpt_cys_sf"/>
</dbReference>
<keyword evidence="2" id="KW-0472">Membrane</keyword>
<feature type="signal peptide" evidence="3">
    <location>
        <begin position="1"/>
        <end position="18"/>
    </location>
</feature>
<dbReference type="SMART" id="SM01411">
    <property type="entry name" value="Ephrin_rec_like"/>
    <property type="match status" value="2"/>
</dbReference>
<organism evidence="4 5">
    <name type="scientific">Durusdinium trenchii</name>
    <dbReference type="NCBI Taxonomy" id="1381693"/>
    <lineage>
        <taxon>Eukaryota</taxon>
        <taxon>Sar</taxon>
        <taxon>Alveolata</taxon>
        <taxon>Dinophyceae</taxon>
        <taxon>Suessiales</taxon>
        <taxon>Symbiodiniaceae</taxon>
        <taxon>Durusdinium</taxon>
    </lineage>
</organism>
<evidence type="ECO:0000256" key="3">
    <source>
        <dbReference type="SAM" id="SignalP"/>
    </source>
</evidence>
<feature type="transmembrane region" description="Helical" evidence="2">
    <location>
        <begin position="1106"/>
        <end position="1134"/>
    </location>
</feature>